<feature type="compositionally biased region" description="Basic and acidic residues" evidence="1">
    <location>
        <begin position="18"/>
        <end position="31"/>
    </location>
</feature>
<dbReference type="GO" id="GO:0005615">
    <property type="term" value="C:extracellular space"/>
    <property type="evidence" value="ECO:0007669"/>
    <property type="project" value="TreeGrafter"/>
</dbReference>
<dbReference type="AlphaFoldDB" id="A0AAD5TVT0"/>
<dbReference type="EMBL" id="JADGJW010000982">
    <property type="protein sequence ID" value="KAJ3208672.1"/>
    <property type="molecule type" value="Genomic_DNA"/>
</dbReference>
<accession>A0AAD5TVT0</accession>
<dbReference type="InterPro" id="IPR036378">
    <property type="entry name" value="FAS1_dom_sf"/>
</dbReference>
<protein>
    <recommendedName>
        <fullName evidence="2">FAS1 domain-containing protein</fullName>
    </recommendedName>
</protein>
<name>A0AAD5TVT0_9FUNG</name>
<dbReference type="PROSITE" id="PS50213">
    <property type="entry name" value="FAS1"/>
    <property type="match status" value="2"/>
</dbReference>
<dbReference type="SUPFAM" id="SSF82153">
    <property type="entry name" value="FAS1 domain"/>
    <property type="match status" value="2"/>
</dbReference>
<feature type="region of interest" description="Disordered" evidence="1">
    <location>
        <begin position="1"/>
        <end position="31"/>
    </location>
</feature>
<evidence type="ECO:0000313" key="4">
    <source>
        <dbReference type="Proteomes" id="UP001211065"/>
    </source>
</evidence>
<dbReference type="Proteomes" id="UP001211065">
    <property type="component" value="Unassembled WGS sequence"/>
</dbReference>
<dbReference type="Pfam" id="PF02469">
    <property type="entry name" value="Fasciclin"/>
    <property type="match status" value="2"/>
</dbReference>
<evidence type="ECO:0000256" key="1">
    <source>
        <dbReference type="SAM" id="MobiDB-lite"/>
    </source>
</evidence>
<feature type="domain" description="FAS1" evidence="2">
    <location>
        <begin position="173"/>
        <end position="336"/>
    </location>
</feature>
<evidence type="ECO:0000313" key="3">
    <source>
        <dbReference type="EMBL" id="KAJ3208672.1"/>
    </source>
</evidence>
<dbReference type="InterPro" id="IPR000782">
    <property type="entry name" value="FAS1_domain"/>
</dbReference>
<keyword evidence="4" id="KW-1185">Reference proteome</keyword>
<sequence length="355" mass="40008">MVLVSRKASSNQISTERSSSHKGERRSGDILSELKKDDRFSKISRVLEKSGSLRDSLGQNELTFFAPTDLAMKKFLEIVKGSTNNEKEINMEQIVTYHIVNEEIGLSDMYSGQLLESDYVSKSLGKKDSKQKIHVLQVLGSFVLNGFVRVEQSGFHAQNGVVHPVDLVLVPPVQLTEQLFQLPYVCSTFISAVQACDLVDDMSEKGLTCFVPTNAAFKRMNLTDLIYLFSPLGRKDLTKVIQYHIGKDLLYAQDMIEEEGKQIEVPTMFKKEKIVIEVNSREKKGGRGGSRKGNKGKDKLPQDYYYVLNNGEALIDMVLCDYIVENGTSHFIDRVLIPDSVINNLPSRKFVHEDM</sequence>
<organism evidence="3 4">
    <name type="scientific">Clydaea vesicula</name>
    <dbReference type="NCBI Taxonomy" id="447962"/>
    <lineage>
        <taxon>Eukaryota</taxon>
        <taxon>Fungi</taxon>
        <taxon>Fungi incertae sedis</taxon>
        <taxon>Chytridiomycota</taxon>
        <taxon>Chytridiomycota incertae sedis</taxon>
        <taxon>Chytridiomycetes</taxon>
        <taxon>Lobulomycetales</taxon>
        <taxon>Lobulomycetaceae</taxon>
        <taxon>Clydaea</taxon>
    </lineage>
</organism>
<evidence type="ECO:0000259" key="2">
    <source>
        <dbReference type="PROSITE" id="PS50213"/>
    </source>
</evidence>
<feature type="compositionally biased region" description="Polar residues" evidence="1">
    <location>
        <begin position="7"/>
        <end position="17"/>
    </location>
</feature>
<dbReference type="InterPro" id="IPR050904">
    <property type="entry name" value="Adhesion/Biosynth-related"/>
</dbReference>
<dbReference type="SMART" id="SM00554">
    <property type="entry name" value="FAS1"/>
    <property type="match status" value="2"/>
</dbReference>
<dbReference type="PANTHER" id="PTHR10900">
    <property type="entry name" value="PERIOSTIN-RELATED"/>
    <property type="match status" value="1"/>
</dbReference>
<feature type="domain" description="FAS1" evidence="2">
    <location>
        <begin position="27"/>
        <end position="169"/>
    </location>
</feature>
<dbReference type="Gene3D" id="2.30.180.10">
    <property type="entry name" value="FAS1 domain"/>
    <property type="match status" value="2"/>
</dbReference>
<proteinExistence type="predicted"/>
<gene>
    <name evidence="3" type="ORF">HK099_008675</name>
</gene>
<dbReference type="PANTHER" id="PTHR10900:SF77">
    <property type="entry name" value="FI19380P1"/>
    <property type="match status" value="1"/>
</dbReference>
<comment type="caution">
    <text evidence="3">The sequence shown here is derived from an EMBL/GenBank/DDBJ whole genome shotgun (WGS) entry which is preliminary data.</text>
</comment>
<reference evidence="3" key="1">
    <citation type="submission" date="2020-05" db="EMBL/GenBank/DDBJ databases">
        <title>Phylogenomic resolution of chytrid fungi.</title>
        <authorList>
            <person name="Stajich J.E."/>
            <person name="Amses K."/>
            <person name="Simmons R."/>
            <person name="Seto K."/>
            <person name="Myers J."/>
            <person name="Bonds A."/>
            <person name="Quandt C.A."/>
            <person name="Barry K."/>
            <person name="Liu P."/>
            <person name="Grigoriev I."/>
            <person name="Longcore J.E."/>
            <person name="James T.Y."/>
        </authorList>
    </citation>
    <scope>NUCLEOTIDE SEQUENCE</scope>
    <source>
        <strain evidence="3">JEL0476</strain>
    </source>
</reference>